<proteinExistence type="predicted"/>
<dbReference type="Proteomes" id="UP000010296">
    <property type="component" value="Unassembled WGS sequence"/>
</dbReference>
<evidence type="ECO:0000313" key="2">
    <source>
        <dbReference type="EMBL" id="EFU73549.1"/>
    </source>
</evidence>
<dbReference type="InterPro" id="IPR024596">
    <property type="entry name" value="RNApol_su_b/EpuA"/>
</dbReference>
<dbReference type="GeneID" id="302705364"/>
<evidence type="ECO:0000256" key="1">
    <source>
        <dbReference type="SAM" id="Phobius"/>
    </source>
</evidence>
<evidence type="ECO:0000313" key="3">
    <source>
        <dbReference type="Proteomes" id="UP000010296"/>
    </source>
</evidence>
<evidence type="ECO:0008006" key="4">
    <source>
        <dbReference type="Google" id="ProtNLM"/>
    </source>
</evidence>
<dbReference type="RefSeq" id="WP_007208678.1">
    <property type="nucleotide sequence ID" value="NZ_GL622241.1"/>
</dbReference>
<dbReference type="HOGENOM" id="CLU_151134_2_2_9"/>
<keyword evidence="1" id="KW-0472">Membrane</keyword>
<feature type="transmembrane region" description="Helical" evidence="1">
    <location>
        <begin position="12"/>
        <end position="36"/>
    </location>
</feature>
<dbReference type="STRING" id="888064.HMPREF9088_1665"/>
<protein>
    <recommendedName>
        <fullName evidence="4">DNA-directed RNA polymerase subunit beta</fullName>
    </recommendedName>
</protein>
<keyword evidence="1" id="KW-1133">Transmembrane helix</keyword>
<comment type="caution">
    <text evidence="2">The sequence shown here is derived from an EMBL/GenBank/DDBJ whole genome shotgun (WGS) entry which is preliminary data.</text>
</comment>
<dbReference type="Pfam" id="PF11772">
    <property type="entry name" value="EpuA"/>
    <property type="match status" value="1"/>
</dbReference>
<dbReference type="OrthoDB" id="2300232at2"/>
<gene>
    <name evidence="2" type="ORF">HMPREF9088_1665</name>
</gene>
<accession>E6LH25</accession>
<dbReference type="EMBL" id="AEPV01000066">
    <property type="protein sequence ID" value="EFU73549.1"/>
    <property type="molecule type" value="Genomic_DNA"/>
</dbReference>
<sequence>MKNTSTILMSLFKIVLVILIAMILFFVGLMVGYGYIGDGNPTGVFSGKLWQHIFEFFL</sequence>
<organism evidence="2 3">
    <name type="scientific">Enterococcus italicus (strain DSM 15952 / CCUG 50447 / LMG 22039 / TP 1.5)</name>
    <dbReference type="NCBI Taxonomy" id="888064"/>
    <lineage>
        <taxon>Bacteria</taxon>
        <taxon>Bacillati</taxon>
        <taxon>Bacillota</taxon>
        <taxon>Bacilli</taxon>
        <taxon>Lactobacillales</taxon>
        <taxon>Enterococcaceae</taxon>
        <taxon>Enterococcus</taxon>
    </lineage>
</organism>
<reference evidence="2 3" key="1">
    <citation type="submission" date="2010-12" db="EMBL/GenBank/DDBJ databases">
        <authorList>
            <person name="Muzny D."/>
            <person name="Qin X."/>
            <person name="Deng J."/>
            <person name="Jiang H."/>
            <person name="Liu Y."/>
            <person name="Qu J."/>
            <person name="Song X.-Z."/>
            <person name="Zhang L."/>
            <person name="Thornton R."/>
            <person name="Coyle M."/>
            <person name="Francisco L."/>
            <person name="Jackson L."/>
            <person name="Javaid M."/>
            <person name="Korchina V."/>
            <person name="Kovar C."/>
            <person name="Mata R."/>
            <person name="Mathew T."/>
            <person name="Ngo R."/>
            <person name="Nguyen L."/>
            <person name="Nguyen N."/>
            <person name="Okwuonu G."/>
            <person name="Ongeri F."/>
            <person name="Pham C."/>
            <person name="Simmons D."/>
            <person name="Wilczek-Boney K."/>
            <person name="Hale W."/>
            <person name="Jakkamsetti A."/>
            <person name="Pham P."/>
            <person name="Ruth R."/>
            <person name="San Lucas F."/>
            <person name="Warren J."/>
            <person name="Zhang J."/>
            <person name="Zhao Z."/>
            <person name="Zhou C."/>
            <person name="Zhu D."/>
            <person name="Lee S."/>
            <person name="Bess C."/>
            <person name="Blankenburg K."/>
            <person name="Forbes L."/>
            <person name="Fu Q."/>
            <person name="Gubbala S."/>
            <person name="Hirani K."/>
            <person name="Jayaseelan J.C."/>
            <person name="Lara F."/>
            <person name="Munidasa M."/>
            <person name="Palculict T."/>
            <person name="Patil S."/>
            <person name="Pu L.-L."/>
            <person name="Saada N."/>
            <person name="Tang L."/>
            <person name="Weissenberger G."/>
            <person name="Zhu Y."/>
            <person name="Hemphill L."/>
            <person name="Shang Y."/>
            <person name="Youmans B."/>
            <person name="Ayvaz T."/>
            <person name="Ross M."/>
            <person name="Santibanez J."/>
            <person name="Aqrawi P."/>
            <person name="Gross S."/>
            <person name="Joshi V."/>
            <person name="Fowler G."/>
            <person name="Nazareth L."/>
            <person name="Reid J."/>
            <person name="Worley K."/>
            <person name="Petrosino J."/>
            <person name="Highlander S."/>
            <person name="Gibbs R."/>
        </authorList>
    </citation>
    <scope>NUCLEOTIDE SEQUENCE [LARGE SCALE GENOMIC DNA]</scope>
    <source>
        <strain evidence="3">DSM 15952 / CCUG 50447 / LMG 22039 / TP 1.5</strain>
    </source>
</reference>
<dbReference type="AlphaFoldDB" id="E6LH25"/>
<keyword evidence="3" id="KW-1185">Reference proteome</keyword>
<keyword evidence="1" id="KW-0812">Transmembrane</keyword>
<name>E6LH25_ENTI1</name>
<dbReference type="eggNOG" id="ENOG5033DQZ">
    <property type="taxonomic scope" value="Bacteria"/>
</dbReference>